<dbReference type="Pfam" id="PF01048">
    <property type="entry name" value="PNP_UDP_1"/>
    <property type="match status" value="1"/>
</dbReference>
<dbReference type="PANTHER" id="PTHR42679:SF2">
    <property type="entry name" value="S-METHYL-5'-THIOADENOSINE PHOSPHORYLASE"/>
    <property type="match status" value="1"/>
</dbReference>
<dbReference type="AlphaFoldDB" id="A0A151AZF5"/>
<evidence type="ECO:0000313" key="4">
    <source>
        <dbReference type="EMBL" id="KYH32950.1"/>
    </source>
</evidence>
<protein>
    <submittedName>
        <fullName evidence="4">S-methyl-5'-thioadenosine phosphorylase</fullName>
        <ecNumber evidence="4">2.4.2.28</ecNumber>
    </submittedName>
</protein>
<dbReference type="GO" id="GO:0005829">
    <property type="term" value="C:cytosol"/>
    <property type="evidence" value="ECO:0007669"/>
    <property type="project" value="TreeGrafter"/>
</dbReference>
<dbReference type="InterPro" id="IPR035994">
    <property type="entry name" value="Nucleoside_phosphorylase_sf"/>
</dbReference>
<dbReference type="InterPro" id="IPR000845">
    <property type="entry name" value="Nucleoside_phosphorylase_d"/>
</dbReference>
<dbReference type="PATRIC" id="fig|1122241.3.peg.766"/>
<name>A0A151AZF5_9FIRM</name>
<evidence type="ECO:0000256" key="2">
    <source>
        <dbReference type="ARBA" id="ARBA00022679"/>
    </source>
</evidence>
<keyword evidence="1 4" id="KW-0328">Glycosyltransferase</keyword>
<dbReference type="EMBL" id="LTBC01000002">
    <property type="protein sequence ID" value="KYH32950.1"/>
    <property type="molecule type" value="Genomic_DNA"/>
</dbReference>
<proteinExistence type="predicted"/>
<evidence type="ECO:0000313" key="5">
    <source>
        <dbReference type="Proteomes" id="UP000075670"/>
    </source>
</evidence>
<feature type="domain" description="Nucleoside phosphorylase" evidence="3">
    <location>
        <begin position="40"/>
        <end position="253"/>
    </location>
</feature>
<sequence length="289" mass="32232">MIEERVQADIGFIGGSGTFSLDFPEALKDPGTEVLARDVVFATPWGPSAPLILFRTGDPPRRVLAAKMHGRIPGVSWGESSQRLFHAFMQAKVRKIIAEGGVGSVNHLLDPRDIVVVTDYIDFSMRRDVGLQEGYLSIMRQPICPSLHKTLVETARETPLGRVFDRGVYLVTDGRHFESVAEVNMFRQWGADVVGQTLCPEVYLAREMGACYAGIYLVVNYGEGVVKPWEHRELKEIFFEDAPAFGRIVLKALGRVSFDEDCGCATLRKPTLLRPENIGKYYKPRIEGS</sequence>
<reference evidence="4 5" key="1">
    <citation type="submission" date="2016-02" db="EMBL/GenBank/DDBJ databases">
        <title>Genome sequence of Moorella mulderi DSM 14980.</title>
        <authorList>
            <person name="Poehlein A."/>
            <person name="Daniel R."/>
        </authorList>
    </citation>
    <scope>NUCLEOTIDE SEQUENCE [LARGE SCALE GENOMIC DNA]</scope>
    <source>
        <strain evidence="4 5">DSM 14980</strain>
    </source>
</reference>
<gene>
    <name evidence="4" type="primary">mtnP</name>
    <name evidence="4" type="ORF">MOMUL_07280</name>
</gene>
<evidence type="ECO:0000259" key="3">
    <source>
        <dbReference type="Pfam" id="PF01048"/>
    </source>
</evidence>
<keyword evidence="2 4" id="KW-0808">Transferase</keyword>
<dbReference type="Gene3D" id="3.40.50.1580">
    <property type="entry name" value="Nucleoside phosphorylase domain"/>
    <property type="match status" value="1"/>
</dbReference>
<dbReference type="RefSeq" id="WP_062281646.1">
    <property type="nucleotide sequence ID" value="NZ_LTBC01000002.1"/>
</dbReference>
<dbReference type="Proteomes" id="UP000075670">
    <property type="component" value="Unassembled WGS sequence"/>
</dbReference>
<accession>A0A151AZF5</accession>
<dbReference type="PANTHER" id="PTHR42679">
    <property type="entry name" value="S-METHYL-5'-THIOADENOSINE PHOSPHORYLASE"/>
    <property type="match status" value="1"/>
</dbReference>
<dbReference type="GO" id="GO:0009116">
    <property type="term" value="P:nucleoside metabolic process"/>
    <property type="evidence" value="ECO:0007669"/>
    <property type="project" value="InterPro"/>
</dbReference>
<dbReference type="GO" id="GO:0017061">
    <property type="term" value="F:S-methyl-5-thioadenosine phosphorylase activity"/>
    <property type="evidence" value="ECO:0007669"/>
    <property type="project" value="UniProtKB-EC"/>
</dbReference>
<dbReference type="SUPFAM" id="SSF53167">
    <property type="entry name" value="Purine and uridine phosphorylases"/>
    <property type="match status" value="1"/>
</dbReference>
<comment type="caution">
    <text evidence="4">The sequence shown here is derived from an EMBL/GenBank/DDBJ whole genome shotgun (WGS) entry which is preliminary data.</text>
</comment>
<dbReference type="CDD" id="cd09010">
    <property type="entry name" value="MTAP_SsMTAPII_like_MTIP"/>
    <property type="match status" value="1"/>
</dbReference>
<dbReference type="InterPro" id="IPR010044">
    <property type="entry name" value="MTAP"/>
</dbReference>
<organism evidence="4 5">
    <name type="scientific">Moorella mulderi DSM 14980</name>
    <dbReference type="NCBI Taxonomy" id="1122241"/>
    <lineage>
        <taxon>Bacteria</taxon>
        <taxon>Bacillati</taxon>
        <taxon>Bacillota</taxon>
        <taxon>Clostridia</taxon>
        <taxon>Neomoorellales</taxon>
        <taxon>Neomoorellaceae</taxon>
        <taxon>Neomoorella</taxon>
    </lineage>
</organism>
<dbReference type="OrthoDB" id="1523230at2"/>
<dbReference type="EC" id="2.4.2.28" evidence="4"/>
<dbReference type="GO" id="GO:0019509">
    <property type="term" value="P:L-methionine salvage from methylthioadenosine"/>
    <property type="evidence" value="ECO:0007669"/>
    <property type="project" value="TreeGrafter"/>
</dbReference>
<keyword evidence="5" id="KW-1185">Reference proteome</keyword>
<evidence type="ECO:0000256" key="1">
    <source>
        <dbReference type="ARBA" id="ARBA00022676"/>
    </source>
</evidence>